<keyword evidence="1" id="KW-0472">Membrane</keyword>
<evidence type="ECO:0000313" key="2">
    <source>
        <dbReference type="EMBL" id="GGL03314.1"/>
    </source>
</evidence>
<reference evidence="3" key="1">
    <citation type="journal article" date="2019" name="Int. J. Syst. Evol. Microbiol.">
        <title>The Global Catalogue of Microorganisms (GCM) 10K type strain sequencing project: providing services to taxonomists for standard genome sequencing and annotation.</title>
        <authorList>
            <consortium name="The Broad Institute Genomics Platform"/>
            <consortium name="The Broad Institute Genome Sequencing Center for Infectious Disease"/>
            <person name="Wu L."/>
            <person name="Ma J."/>
        </authorList>
    </citation>
    <scope>NUCLEOTIDE SEQUENCE [LARGE SCALE GENOMIC DNA]</scope>
    <source>
        <strain evidence="3">JCM 19173</strain>
    </source>
</reference>
<dbReference type="EMBL" id="BMPE01000005">
    <property type="protein sequence ID" value="GGL03314.1"/>
    <property type="molecule type" value="Genomic_DNA"/>
</dbReference>
<keyword evidence="3" id="KW-1185">Reference proteome</keyword>
<protein>
    <submittedName>
        <fullName evidence="2">Uncharacterized protein</fullName>
    </submittedName>
</protein>
<feature type="transmembrane region" description="Helical" evidence="1">
    <location>
        <begin position="57"/>
        <end position="78"/>
    </location>
</feature>
<gene>
    <name evidence="2" type="ORF">GCM10010844_22400</name>
</gene>
<comment type="caution">
    <text evidence="2">The sequence shown here is derived from an EMBL/GenBank/DDBJ whole genome shotgun (WGS) entry which is preliminary data.</text>
</comment>
<accession>A0ABQ2FKI6</accession>
<proteinExistence type="predicted"/>
<organism evidence="2 3">
    <name type="scientific">Deinococcus radiotolerans</name>
    <dbReference type="NCBI Taxonomy" id="1309407"/>
    <lineage>
        <taxon>Bacteria</taxon>
        <taxon>Thermotogati</taxon>
        <taxon>Deinococcota</taxon>
        <taxon>Deinococci</taxon>
        <taxon>Deinococcales</taxon>
        <taxon>Deinococcaceae</taxon>
        <taxon>Deinococcus</taxon>
    </lineage>
</organism>
<keyword evidence="1" id="KW-1133">Transmembrane helix</keyword>
<evidence type="ECO:0000313" key="3">
    <source>
        <dbReference type="Proteomes" id="UP000604341"/>
    </source>
</evidence>
<keyword evidence="1" id="KW-0812">Transmembrane</keyword>
<feature type="transmembrane region" description="Helical" evidence="1">
    <location>
        <begin position="32"/>
        <end position="51"/>
    </location>
</feature>
<dbReference type="Proteomes" id="UP000604341">
    <property type="component" value="Unassembled WGS sequence"/>
</dbReference>
<sequence length="84" mass="9252">MGLCGTRAPRAACHAPRMDLNSWTPDDNARRFATLIATASAVFTFLALWMGAAWHPLLALLLAAVDAVIVWVLARAVLRAYFRR</sequence>
<evidence type="ECO:0000256" key="1">
    <source>
        <dbReference type="SAM" id="Phobius"/>
    </source>
</evidence>
<name>A0ABQ2FKI6_9DEIO</name>